<keyword evidence="3" id="KW-1185">Reference proteome</keyword>
<gene>
    <name evidence="2" type="ordered locus">Msil_3075</name>
</gene>
<proteinExistence type="predicted"/>
<dbReference type="Proteomes" id="UP000002257">
    <property type="component" value="Chromosome"/>
</dbReference>
<evidence type="ECO:0000256" key="1">
    <source>
        <dbReference type="SAM" id="SignalP"/>
    </source>
</evidence>
<dbReference type="EMBL" id="CP001280">
    <property type="protein sequence ID" value="ACK51984.1"/>
    <property type="molecule type" value="Genomic_DNA"/>
</dbReference>
<keyword evidence="1" id="KW-0732">Signal</keyword>
<feature type="signal peptide" evidence="1">
    <location>
        <begin position="1"/>
        <end position="25"/>
    </location>
</feature>
<protein>
    <submittedName>
        <fullName evidence="2">Uncharacterized protein</fullName>
    </submittedName>
</protein>
<dbReference type="HOGENOM" id="CLU_3027143_0_0_5"/>
<organism evidence="2 3">
    <name type="scientific">Methylocella silvestris (strain DSM 15510 / CIP 108128 / LMG 27833 / NCIMB 13906 / BL2)</name>
    <dbReference type="NCBI Taxonomy" id="395965"/>
    <lineage>
        <taxon>Bacteria</taxon>
        <taxon>Pseudomonadati</taxon>
        <taxon>Pseudomonadota</taxon>
        <taxon>Alphaproteobacteria</taxon>
        <taxon>Hyphomicrobiales</taxon>
        <taxon>Beijerinckiaceae</taxon>
        <taxon>Methylocella</taxon>
    </lineage>
</organism>
<dbReference type="KEGG" id="msl:Msil_3075"/>
<evidence type="ECO:0000313" key="3">
    <source>
        <dbReference type="Proteomes" id="UP000002257"/>
    </source>
</evidence>
<feature type="chain" id="PRO_5002871032" evidence="1">
    <location>
        <begin position="26"/>
        <end position="55"/>
    </location>
</feature>
<reference evidence="2 3" key="1">
    <citation type="journal article" date="2010" name="J. Bacteriol.">
        <title>Complete genome sequence of the aerobic facultative methanotroph Methylocella silvestris BL2.</title>
        <authorList>
            <person name="Chen Y."/>
            <person name="Crombie A."/>
            <person name="Rahman M.T."/>
            <person name="Dedysh S.N."/>
            <person name="Liesack W."/>
            <person name="Stott M.B."/>
            <person name="Alam M."/>
            <person name="Theisen A.R."/>
            <person name="Murrell J.C."/>
            <person name="Dunfield P.F."/>
        </authorList>
    </citation>
    <scope>NUCLEOTIDE SEQUENCE [LARGE SCALE GENOMIC DNA]</scope>
    <source>
        <strain evidence="3">DSM 15510 / CIP 108128 / LMG 27833 / NCIMB 13906 / BL2</strain>
    </source>
</reference>
<dbReference type="AlphaFoldDB" id="B8EKV6"/>
<evidence type="ECO:0000313" key="2">
    <source>
        <dbReference type="EMBL" id="ACK51984.1"/>
    </source>
</evidence>
<name>B8EKV6_METSB</name>
<sequence>MHKLMVGLIATILGFALLAPEPASAQRWNGSGWNNSGWHGHRWLERTPSLPDALG</sequence>
<accession>B8EKV6</accession>